<keyword evidence="6" id="KW-0862">Zinc</keyword>
<keyword evidence="9" id="KW-0804">Transcription</keyword>
<evidence type="ECO:0008006" key="18">
    <source>
        <dbReference type="Google" id="ProtNLM"/>
    </source>
</evidence>
<evidence type="ECO:0000256" key="3">
    <source>
        <dbReference type="ARBA" id="ARBA00022723"/>
    </source>
</evidence>
<dbReference type="PANTHER" id="PTHR16105">
    <property type="entry name" value="RNA-BINDING REGION-CONTAINING PROTEIN 3"/>
    <property type="match status" value="1"/>
</dbReference>
<dbReference type="GO" id="GO:0000398">
    <property type="term" value="P:mRNA splicing, via spliceosome"/>
    <property type="evidence" value="ECO:0007669"/>
    <property type="project" value="TreeGrafter"/>
</dbReference>
<evidence type="ECO:0000259" key="14">
    <source>
        <dbReference type="PROSITE" id="PS50102"/>
    </source>
</evidence>
<dbReference type="GO" id="GO:0006351">
    <property type="term" value="P:DNA-templated transcription"/>
    <property type="evidence" value="ECO:0007669"/>
    <property type="project" value="InterPro"/>
</dbReference>
<dbReference type="InterPro" id="IPR000504">
    <property type="entry name" value="RRM_dom"/>
</dbReference>
<feature type="domain" description="VWFA" evidence="15">
    <location>
        <begin position="523"/>
        <end position="712"/>
    </location>
</feature>
<dbReference type="Gene3D" id="3.30.70.330">
    <property type="match status" value="2"/>
</dbReference>
<dbReference type="PANTHER" id="PTHR16105:SF0">
    <property type="entry name" value="RNA-BINDING REGION-CONTAINING PROTEIN 3"/>
    <property type="match status" value="1"/>
</dbReference>
<dbReference type="EMBL" id="RDQH01000329">
    <property type="protein sequence ID" value="RXI04536.1"/>
    <property type="molecule type" value="Genomic_DNA"/>
</dbReference>
<gene>
    <name evidence="16" type="ORF">DVH24_038810</name>
</gene>
<evidence type="ECO:0000313" key="17">
    <source>
        <dbReference type="Proteomes" id="UP000290289"/>
    </source>
</evidence>
<accession>A0A498KB16</accession>
<dbReference type="InterPro" id="IPR007198">
    <property type="entry name" value="Ssl1-like"/>
</dbReference>
<feature type="compositionally biased region" description="Acidic residues" evidence="13">
    <location>
        <begin position="235"/>
        <end position="245"/>
    </location>
</feature>
<evidence type="ECO:0000256" key="13">
    <source>
        <dbReference type="SAM" id="MobiDB-lite"/>
    </source>
</evidence>
<evidence type="ECO:0000256" key="10">
    <source>
        <dbReference type="ARBA" id="ARBA00023204"/>
    </source>
</evidence>
<dbReference type="STRING" id="3750.A0A498KB16"/>
<dbReference type="GO" id="GO:0008270">
    <property type="term" value="F:zinc ion binding"/>
    <property type="evidence" value="ECO:0007669"/>
    <property type="project" value="UniProtKB-KW"/>
</dbReference>
<evidence type="ECO:0000259" key="15">
    <source>
        <dbReference type="PROSITE" id="PS50234"/>
    </source>
</evidence>
<keyword evidence="11" id="KW-0539">Nucleus</keyword>
<evidence type="ECO:0000256" key="12">
    <source>
        <dbReference type="PROSITE-ProRule" id="PRU00176"/>
    </source>
</evidence>
<dbReference type="SMART" id="SM00360">
    <property type="entry name" value="RRM"/>
    <property type="match status" value="2"/>
</dbReference>
<evidence type="ECO:0000256" key="7">
    <source>
        <dbReference type="ARBA" id="ARBA00022884"/>
    </source>
</evidence>
<keyword evidence="10" id="KW-0234">DNA repair</keyword>
<keyword evidence="7 12" id="KW-0694">RNA-binding</keyword>
<organism evidence="16 17">
    <name type="scientific">Malus domestica</name>
    <name type="common">Apple</name>
    <name type="synonym">Pyrus malus</name>
    <dbReference type="NCBI Taxonomy" id="3750"/>
    <lineage>
        <taxon>Eukaryota</taxon>
        <taxon>Viridiplantae</taxon>
        <taxon>Streptophyta</taxon>
        <taxon>Embryophyta</taxon>
        <taxon>Tracheophyta</taxon>
        <taxon>Spermatophyta</taxon>
        <taxon>Magnoliopsida</taxon>
        <taxon>eudicotyledons</taxon>
        <taxon>Gunneridae</taxon>
        <taxon>Pentapetalae</taxon>
        <taxon>rosids</taxon>
        <taxon>fabids</taxon>
        <taxon>Rosales</taxon>
        <taxon>Rosaceae</taxon>
        <taxon>Amygdaloideae</taxon>
        <taxon>Maleae</taxon>
        <taxon>Malus</taxon>
    </lineage>
</organism>
<evidence type="ECO:0000256" key="4">
    <source>
        <dbReference type="ARBA" id="ARBA00022763"/>
    </source>
</evidence>
<dbReference type="InterPro" id="IPR035979">
    <property type="entry name" value="RBD_domain_sf"/>
</dbReference>
<comment type="caution">
    <text evidence="16">The sequence shown here is derived from an EMBL/GenBank/DDBJ whole genome shotgun (WGS) entry which is preliminary data.</text>
</comment>
<evidence type="ECO:0000256" key="11">
    <source>
        <dbReference type="ARBA" id="ARBA00023242"/>
    </source>
</evidence>
<comment type="subcellular location">
    <subcellularLocation>
        <location evidence="1">Nucleus</location>
    </subcellularLocation>
</comment>
<dbReference type="GO" id="GO:0006289">
    <property type="term" value="P:nucleotide-excision repair"/>
    <property type="evidence" value="ECO:0007669"/>
    <property type="project" value="InterPro"/>
</dbReference>
<evidence type="ECO:0000313" key="16">
    <source>
        <dbReference type="EMBL" id="RXI04536.1"/>
    </source>
</evidence>
<dbReference type="InterPro" id="IPR045164">
    <property type="entry name" value="RBM41/RNPC3"/>
</dbReference>
<dbReference type="PROSITE" id="PS50102">
    <property type="entry name" value="RRM"/>
    <property type="match status" value="2"/>
</dbReference>
<protein>
    <recommendedName>
        <fullName evidence="18">RRM domain-containing protein</fullName>
    </recommendedName>
</protein>
<comment type="similarity">
    <text evidence="2">Belongs to the GTF2H2 family.</text>
</comment>
<dbReference type="Pfam" id="PF00076">
    <property type="entry name" value="RRM_1"/>
    <property type="match status" value="2"/>
</dbReference>
<dbReference type="InterPro" id="IPR012170">
    <property type="entry name" value="TFIIH_SSL1/p44"/>
</dbReference>
<dbReference type="PROSITE" id="PS50234">
    <property type="entry name" value="VWFA"/>
    <property type="match status" value="1"/>
</dbReference>
<dbReference type="InterPro" id="IPR002035">
    <property type="entry name" value="VWF_A"/>
</dbReference>
<evidence type="ECO:0000256" key="8">
    <source>
        <dbReference type="ARBA" id="ARBA00023015"/>
    </source>
</evidence>
<dbReference type="FunFam" id="3.40.50.410:FF:000015">
    <property type="entry name" value="General transcription factor IIH subunit 2"/>
    <property type="match status" value="1"/>
</dbReference>
<evidence type="ECO:0000256" key="5">
    <source>
        <dbReference type="ARBA" id="ARBA00022771"/>
    </source>
</evidence>
<proteinExistence type="inferred from homology"/>
<reference evidence="16 17" key="1">
    <citation type="submission" date="2018-10" db="EMBL/GenBank/DDBJ databases">
        <title>A high-quality apple genome assembly.</title>
        <authorList>
            <person name="Hu J."/>
        </authorList>
    </citation>
    <scope>NUCLEOTIDE SEQUENCE [LARGE SCALE GENOMIC DNA]</scope>
    <source>
        <strain evidence="17">cv. HFTH1</strain>
        <tissue evidence="16">Young leaf</tissue>
    </source>
</reference>
<evidence type="ECO:0000256" key="9">
    <source>
        <dbReference type="ARBA" id="ARBA00023163"/>
    </source>
</evidence>
<dbReference type="SUPFAM" id="SSF53300">
    <property type="entry name" value="vWA-like"/>
    <property type="match status" value="1"/>
</dbReference>
<dbReference type="CDD" id="cd01453">
    <property type="entry name" value="vWA_transcription_factor_IIH_type"/>
    <property type="match status" value="1"/>
</dbReference>
<feature type="region of interest" description="Disordered" evidence="13">
    <location>
        <begin position="100"/>
        <end position="121"/>
    </location>
</feature>
<feature type="domain" description="RRM" evidence="14">
    <location>
        <begin position="25"/>
        <end position="100"/>
    </location>
</feature>
<dbReference type="Pfam" id="PF04056">
    <property type="entry name" value="Ssl1"/>
    <property type="match status" value="1"/>
</dbReference>
<keyword evidence="5" id="KW-0863">Zinc-finger</keyword>
<keyword evidence="4" id="KW-0227">DNA damage</keyword>
<dbReference type="InterPro" id="IPR012677">
    <property type="entry name" value="Nucleotide-bd_a/b_plait_sf"/>
</dbReference>
<dbReference type="SMART" id="SM00327">
    <property type="entry name" value="VWA"/>
    <property type="match status" value="1"/>
</dbReference>
<evidence type="ECO:0000256" key="2">
    <source>
        <dbReference type="ARBA" id="ARBA00006092"/>
    </source>
</evidence>
<keyword evidence="8" id="KW-0805">Transcription regulation</keyword>
<keyword evidence="3" id="KW-0479">Metal-binding</keyword>
<dbReference type="InterPro" id="IPR036465">
    <property type="entry name" value="vWFA_dom_sf"/>
</dbReference>
<feature type="region of interest" description="Disordered" evidence="13">
    <location>
        <begin position="1"/>
        <end position="21"/>
    </location>
</feature>
<feature type="region of interest" description="Disordered" evidence="13">
    <location>
        <begin position="214"/>
        <end position="251"/>
    </location>
</feature>
<name>A0A498KB16_MALDO</name>
<evidence type="ECO:0000256" key="6">
    <source>
        <dbReference type="ARBA" id="ARBA00022833"/>
    </source>
</evidence>
<dbReference type="GO" id="GO:0000439">
    <property type="term" value="C:transcription factor TFIIH core complex"/>
    <property type="evidence" value="ECO:0007669"/>
    <property type="project" value="InterPro"/>
</dbReference>
<feature type="compositionally biased region" description="Basic residues" evidence="13">
    <location>
        <begin position="1"/>
        <end position="10"/>
    </location>
</feature>
<dbReference type="NCBIfam" id="TIGR00622">
    <property type="entry name" value="ssl1"/>
    <property type="match status" value="1"/>
</dbReference>
<feature type="domain" description="RRM" evidence="14">
    <location>
        <begin position="371"/>
        <end position="454"/>
    </location>
</feature>
<dbReference type="GO" id="GO:0005689">
    <property type="term" value="C:U12-type spliceosomal complex"/>
    <property type="evidence" value="ECO:0007669"/>
    <property type="project" value="TreeGrafter"/>
</dbReference>
<evidence type="ECO:0000256" key="1">
    <source>
        <dbReference type="ARBA" id="ARBA00004123"/>
    </source>
</evidence>
<dbReference type="SUPFAM" id="SSF54928">
    <property type="entry name" value="RNA-binding domain, RBD"/>
    <property type="match status" value="2"/>
</dbReference>
<dbReference type="Gene3D" id="3.40.50.410">
    <property type="entry name" value="von Willebrand factor, type A domain"/>
    <property type="match status" value="1"/>
</dbReference>
<feature type="compositionally biased region" description="Pro residues" evidence="13">
    <location>
        <begin position="214"/>
        <end position="224"/>
    </location>
</feature>
<dbReference type="GO" id="GO:0097157">
    <property type="term" value="F:pre-mRNA intronic binding"/>
    <property type="evidence" value="ECO:0007669"/>
    <property type="project" value="TreeGrafter"/>
</dbReference>
<dbReference type="AlphaFoldDB" id="A0A498KB16"/>
<dbReference type="Proteomes" id="UP000290289">
    <property type="component" value="Chromosome 3"/>
</dbReference>
<keyword evidence="17" id="KW-1185">Reference proteome</keyword>
<dbReference type="GO" id="GO:0030626">
    <property type="term" value="F:U12 snRNA binding"/>
    <property type="evidence" value="ECO:0007669"/>
    <property type="project" value="TreeGrafter"/>
</dbReference>
<sequence>MQQRQQYHHHLGFEESPSGSSGARVSLLIRHLPEAISEETLFRLLSHYGASSVRSCAATGRLRNCTFVDFQNEGLAYQAQRQLNGLRFLGKVLKVERAATNNDKPSQAANNDSISVNPTSKPSLVHNPTIKIEAEKIEVSRSEPIAPRLGVDYPFPPHLEYTYPPPDGNILTNVVNALIAVPRFYTQVLHLMNKMNIPAPFRMALPSPPLPPSVPVPLPPPPPLLAEKPCSADLSSEESEMESSDEEVKEKSYSRAFSGRKRIKREAIVGPAVDKDVAHEDVGLKSATLIPKEIPMIKKKNPIVQIKIAPKVVANENKDDAIAEDSEHPENESADINAFATPEELEKGKLPPEEILSLPMFKNYAAGNPASVLYIKNLAKDIVADDFYYIFGLLFGSIDTAKSGLSVKLMQEGRMRGQAFVTFPSVELAHYALQIKVNRTMNNGEQRRLNGEAEEDEDDDDANNGGLAAWERAYADERSWESLQEDESGLLQPIDNQSLKHAQYRRRLRAASTARIQKGLIRYLFIVIDLSKAAAEMDFRPSRMGVVAKHVEAFIREFFYQNPLSQVGLVTVKDGVAHCLTDLGGSPESHVKALMGKLECSGDSSLQNALDLVHGYLNQIPSYGHREVLILYSALSTCDPGDIMETIQKCKKSKIRCSVIGLSAEIFICKHLCQETGGLYYIALDEAHLKELILEHAPPPPAIAEFAIANLIKMGFPQRAGEGSVAICSCHKEAKVGAGYTCPRCKARVCELPTECRICGLTLISSPHLARSYHHLFPIVPFDEVPLSLLIDQQNKFPRACFGCQQNLLGPGKYKLRKSDKEAGDRVYVPSLCNRWDRLPILHLFSLYMTQETSPAFGSLAQNANSTSALNATYIFMKACITAQVVRALGIPGFQI</sequence>